<proteinExistence type="predicted"/>
<comment type="caution">
    <text evidence="1">The sequence shown here is derived from an EMBL/GenBank/DDBJ whole genome shotgun (WGS) entry which is preliminary data.</text>
</comment>
<dbReference type="Proteomes" id="UP001524478">
    <property type="component" value="Unassembled WGS sequence"/>
</dbReference>
<evidence type="ECO:0000313" key="1">
    <source>
        <dbReference type="EMBL" id="MCQ4921614.1"/>
    </source>
</evidence>
<dbReference type="InterPro" id="IPR019657">
    <property type="entry name" value="ComFB"/>
</dbReference>
<evidence type="ECO:0000313" key="2">
    <source>
        <dbReference type="Proteomes" id="UP001524478"/>
    </source>
</evidence>
<dbReference type="RefSeq" id="WP_256310128.1">
    <property type="nucleotide sequence ID" value="NZ_JANGAC010000001.1"/>
</dbReference>
<dbReference type="Pfam" id="PF10719">
    <property type="entry name" value="ComFB"/>
    <property type="match status" value="1"/>
</dbReference>
<organism evidence="1 2">
    <name type="scientific">Tissierella carlieri</name>
    <dbReference type="NCBI Taxonomy" id="689904"/>
    <lineage>
        <taxon>Bacteria</taxon>
        <taxon>Bacillati</taxon>
        <taxon>Bacillota</taxon>
        <taxon>Tissierellia</taxon>
        <taxon>Tissierellales</taxon>
        <taxon>Tissierellaceae</taxon>
        <taxon>Tissierella</taxon>
    </lineage>
</organism>
<keyword evidence="2" id="KW-1185">Reference proteome</keyword>
<accession>A0ABT1S584</accession>
<sequence>MELYNLMENEVLNTIDSIQKEVEIKCQCEKCRLDIAAIALNNLSPKYVVTEKGYLYAKVNNMNYQFNTDVITAVTKAIEMVSENPKHD</sequence>
<dbReference type="EMBL" id="JANGAC010000001">
    <property type="protein sequence ID" value="MCQ4921614.1"/>
    <property type="molecule type" value="Genomic_DNA"/>
</dbReference>
<name>A0ABT1S584_9FIRM</name>
<protein>
    <submittedName>
        <fullName evidence="1">Late competence development ComFB family protein</fullName>
    </submittedName>
</protein>
<reference evidence="1 2" key="1">
    <citation type="submission" date="2022-06" db="EMBL/GenBank/DDBJ databases">
        <title>Isolation of gut microbiota from human fecal samples.</title>
        <authorList>
            <person name="Pamer E.G."/>
            <person name="Barat B."/>
            <person name="Waligurski E."/>
            <person name="Medina S."/>
            <person name="Paddock L."/>
            <person name="Mostad J."/>
        </authorList>
    </citation>
    <scope>NUCLEOTIDE SEQUENCE [LARGE SCALE GENOMIC DNA]</scope>
    <source>
        <strain evidence="1 2">DFI.7.95</strain>
    </source>
</reference>
<gene>
    <name evidence="1" type="ORF">NE686_00835</name>
</gene>